<evidence type="ECO:0000313" key="2">
    <source>
        <dbReference type="Proteomes" id="UP001196873"/>
    </source>
</evidence>
<dbReference type="RefSeq" id="WP_007134139.1">
    <property type="nucleotide sequence ID" value="NZ_CABKPN010000001.1"/>
</dbReference>
<reference evidence="1" key="1">
    <citation type="submission" date="2021-07" db="EMBL/GenBank/DDBJ databases">
        <title>Genomic diversity and antimicrobial resistance of Prevotella spp. isolated from chronic lung disease airways.</title>
        <authorList>
            <person name="Webb K.A."/>
            <person name="Olagoke O.S."/>
            <person name="Baird T."/>
            <person name="Neill J."/>
            <person name="Pham A."/>
            <person name="Wells T.J."/>
            <person name="Ramsay K.A."/>
            <person name="Bell S.C."/>
            <person name="Sarovich D.S."/>
            <person name="Price E.P."/>
        </authorList>
    </citation>
    <scope>NUCLEOTIDE SEQUENCE</scope>
    <source>
        <strain evidence="1">SCHI0047.S.3</strain>
    </source>
</reference>
<proteinExistence type="predicted"/>
<protein>
    <recommendedName>
        <fullName evidence="3">Lipoprotein</fullName>
    </recommendedName>
</protein>
<dbReference type="PROSITE" id="PS51257">
    <property type="entry name" value="PROKAR_LIPOPROTEIN"/>
    <property type="match status" value="1"/>
</dbReference>
<dbReference type="Pfam" id="PF20050">
    <property type="entry name" value="DUF6452"/>
    <property type="match status" value="1"/>
</dbReference>
<name>A0AAW4NR49_9BACT</name>
<sequence length="166" mass="18556">MKENQTKLTTYSIGLLTVILILVGCSTIDCSLNNRVICKYKLAGEIKTLNSKMTITANLHNGNDSVIINQAEKTDSFELPMSYSMPIDTFYIDINGTTTNLRDTIAVTKTDMPHFESVDCSPAIFHKITAINYTQHAIDSIVIKQPNVTNNVTKSNFFIYFKSADF</sequence>
<dbReference type="EMBL" id="JAHXRF010000013">
    <property type="protein sequence ID" value="MBW4866209.1"/>
    <property type="molecule type" value="Genomic_DNA"/>
</dbReference>
<gene>
    <name evidence="1" type="ORF">KZY68_09350</name>
</gene>
<dbReference type="AlphaFoldDB" id="A0AAW4NR49"/>
<accession>A0AAW4NR49</accession>
<dbReference type="Proteomes" id="UP001196873">
    <property type="component" value="Unassembled WGS sequence"/>
</dbReference>
<evidence type="ECO:0008006" key="3">
    <source>
        <dbReference type="Google" id="ProtNLM"/>
    </source>
</evidence>
<evidence type="ECO:0000313" key="1">
    <source>
        <dbReference type="EMBL" id="MBW4866209.1"/>
    </source>
</evidence>
<dbReference type="InterPro" id="IPR045607">
    <property type="entry name" value="DUF6452"/>
</dbReference>
<comment type="caution">
    <text evidence="1">The sequence shown here is derived from an EMBL/GenBank/DDBJ whole genome shotgun (WGS) entry which is preliminary data.</text>
</comment>
<organism evidence="1 2">
    <name type="scientific">Segatella salivae</name>
    <dbReference type="NCBI Taxonomy" id="228604"/>
    <lineage>
        <taxon>Bacteria</taxon>
        <taxon>Pseudomonadati</taxon>
        <taxon>Bacteroidota</taxon>
        <taxon>Bacteroidia</taxon>
        <taxon>Bacteroidales</taxon>
        <taxon>Prevotellaceae</taxon>
        <taxon>Segatella</taxon>
    </lineage>
</organism>